<keyword evidence="10" id="KW-1185">Reference proteome</keyword>
<dbReference type="GeneID" id="104600405"/>
<dbReference type="OMA" id="QCFQAIL"/>
<dbReference type="Proteomes" id="UP000189703">
    <property type="component" value="Unplaced"/>
</dbReference>
<dbReference type="InterPro" id="IPR016167">
    <property type="entry name" value="FAD-bd_PCMH_sub1"/>
</dbReference>
<feature type="chain" id="PRO_5010541061" evidence="8">
    <location>
        <begin position="28"/>
        <end position="531"/>
    </location>
</feature>
<dbReference type="Gene3D" id="3.30.465.10">
    <property type="match status" value="1"/>
</dbReference>
<dbReference type="eggNOG" id="ENOG502QVGN">
    <property type="taxonomic scope" value="Eukaryota"/>
</dbReference>
<protein>
    <submittedName>
        <fullName evidence="11">Berberine bridge enzyme-like 4</fullName>
    </submittedName>
</protein>
<evidence type="ECO:0000259" key="9">
    <source>
        <dbReference type="PROSITE" id="PS51387"/>
    </source>
</evidence>
<feature type="domain" description="FAD-binding PCMH-type" evidence="9">
    <location>
        <begin position="74"/>
        <end position="250"/>
    </location>
</feature>
<evidence type="ECO:0000256" key="5">
    <source>
        <dbReference type="ARBA" id="ARBA00022827"/>
    </source>
</evidence>
<evidence type="ECO:0000256" key="4">
    <source>
        <dbReference type="ARBA" id="ARBA00022729"/>
    </source>
</evidence>
<keyword evidence="6" id="KW-1015">Disulfide bond</keyword>
<dbReference type="InParanoid" id="A0A1U8A926"/>
<dbReference type="Gene3D" id="3.30.43.10">
    <property type="entry name" value="Uridine Diphospho-n-acetylenolpyruvylglucosamine Reductase, domain 2"/>
    <property type="match status" value="1"/>
</dbReference>
<name>A0A1U8A926_NELNU</name>
<comment type="similarity">
    <text evidence="2">Belongs to the oxygen-dependent FAD-linked oxidoreductase family.</text>
</comment>
<dbReference type="OrthoDB" id="407275at2759"/>
<keyword evidence="4 8" id="KW-0732">Signal</keyword>
<evidence type="ECO:0000256" key="6">
    <source>
        <dbReference type="ARBA" id="ARBA00023157"/>
    </source>
</evidence>
<dbReference type="Gene3D" id="3.40.462.20">
    <property type="match status" value="1"/>
</dbReference>
<dbReference type="GO" id="GO:0071949">
    <property type="term" value="F:FAD binding"/>
    <property type="evidence" value="ECO:0007669"/>
    <property type="project" value="InterPro"/>
</dbReference>
<dbReference type="PROSITE" id="PS51387">
    <property type="entry name" value="FAD_PCMH"/>
    <property type="match status" value="1"/>
</dbReference>
<sequence>MEGSSLTSAILSLLSILVLVQWATSSASVEESFLQCLSLRSNPSSPISAVVYSSSNSSYQSIYTSTLQNLRFLQSDTPKPVFIITPLNESHVQAAVICAKENGLEIRIRGGGHDYEGLSYRAEVPFVIVDMSNLKTITVDIENNSAWVQAGATLGELYYRIAEKSNVHGFPGGVCSTVGVSGFLGGGGYGFMLRKYGLGADHVIDAHMVDANGKILNRETMGEDLFWAIRGGGAASFGIILWWKVNLVPVPPVVTVFNPSRTIEEGGTKLVHRWQYIADKVDEDLFIRANLALTNTSSGGKTIKVTFRSLYLGTIDKLLPLMNKSFPELGLQREDCTEMSWIDAIKNIGGFPNSTIDVLLNRTLQDKRTYKVKSDYVKEPIPEFVFEGLWKRFLQMEIPVMNLNPYGGRMSEISESAIPFPHRKGNIYKIQYTVNWRQNGTQEIKRHINWIRELYKYMTPYVSKFPREAYLNYIDLDIGTNNKGNTSYLQASIWGHKYFKNNFDRLVYVKSKVDPGNFFRNEQSIPAVTAW</sequence>
<dbReference type="SUPFAM" id="SSF56176">
    <property type="entry name" value="FAD-binding/transporter-associated domain-like"/>
    <property type="match status" value="1"/>
</dbReference>
<dbReference type="InterPro" id="IPR016166">
    <property type="entry name" value="FAD-bd_PCMH"/>
</dbReference>
<reference evidence="11" key="1">
    <citation type="submission" date="2025-08" db="UniProtKB">
        <authorList>
            <consortium name="RefSeq"/>
        </authorList>
    </citation>
    <scope>IDENTIFICATION</scope>
</reference>
<dbReference type="InterPro" id="IPR036318">
    <property type="entry name" value="FAD-bd_PCMH-like_sf"/>
</dbReference>
<evidence type="ECO:0000256" key="7">
    <source>
        <dbReference type="ARBA" id="ARBA00023180"/>
    </source>
</evidence>
<accession>A0A1U8A926</accession>
<keyword evidence="7" id="KW-0325">Glycoprotein</keyword>
<proteinExistence type="inferred from homology"/>
<dbReference type="InterPro" id="IPR016169">
    <property type="entry name" value="FAD-bd_PCMH_sub2"/>
</dbReference>
<evidence type="ECO:0000313" key="10">
    <source>
        <dbReference type="Proteomes" id="UP000189703"/>
    </source>
</evidence>
<dbReference type="InterPro" id="IPR006094">
    <property type="entry name" value="Oxid_FAD_bind_N"/>
</dbReference>
<dbReference type="Pfam" id="PF01565">
    <property type="entry name" value="FAD_binding_4"/>
    <property type="match status" value="1"/>
</dbReference>
<dbReference type="GO" id="GO:0016491">
    <property type="term" value="F:oxidoreductase activity"/>
    <property type="evidence" value="ECO:0007669"/>
    <property type="project" value="InterPro"/>
</dbReference>
<dbReference type="RefSeq" id="XP_010261631.1">
    <property type="nucleotide sequence ID" value="XM_010263329.2"/>
</dbReference>
<evidence type="ECO:0000256" key="1">
    <source>
        <dbReference type="ARBA" id="ARBA00001974"/>
    </source>
</evidence>
<keyword evidence="3" id="KW-0285">Flavoprotein</keyword>
<evidence type="ECO:0000256" key="3">
    <source>
        <dbReference type="ARBA" id="ARBA00022630"/>
    </source>
</evidence>
<dbReference type="PANTHER" id="PTHR32448">
    <property type="entry name" value="OS08G0158400 PROTEIN"/>
    <property type="match status" value="1"/>
</dbReference>
<evidence type="ECO:0000256" key="8">
    <source>
        <dbReference type="SAM" id="SignalP"/>
    </source>
</evidence>
<feature type="signal peptide" evidence="8">
    <location>
        <begin position="1"/>
        <end position="27"/>
    </location>
</feature>
<comment type="cofactor">
    <cofactor evidence="1">
        <name>FAD</name>
        <dbReference type="ChEBI" id="CHEBI:57692"/>
    </cofactor>
</comment>
<keyword evidence="5" id="KW-0274">FAD</keyword>
<dbReference type="KEGG" id="nnu:104600405"/>
<evidence type="ECO:0000313" key="11">
    <source>
        <dbReference type="RefSeq" id="XP_010261631.1"/>
    </source>
</evidence>
<dbReference type="FunFam" id="3.30.43.10:FF:000004">
    <property type="entry name" value="Berberine bridge enzyme-like 15"/>
    <property type="match status" value="1"/>
</dbReference>
<organism evidence="10 11">
    <name type="scientific">Nelumbo nucifera</name>
    <name type="common">Sacred lotus</name>
    <dbReference type="NCBI Taxonomy" id="4432"/>
    <lineage>
        <taxon>Eukaryota</taxon>
        <taxon>Viridiplantae</taxon>
        <taxon>Streptophyta</taxon>
        <taxon>Embryophyta</taxon>
        <taxon>Tracheophyta</taxon>
        <taxon>Spermatophyta</taxon>
        <taxon>Magnoliopsida</taxon>
        <taxon>Proteales</taxon>
        <taxon>Nelumbonaceae</taxon>
        <taxon>Nelumbo</taxon>
    </lineage>
</organism>
<dbReference type="AlphaFoldDB" id="A0A1U8A926"/>
<dbReference type="InterPro" id="IPR012951">
    <property type="entry name" value="BBE"/>
</dbReference>
<dbReference type="Pfam" id="PF08031">
    <property type="entry name" value="BBE"/>
    <property type="match status" value="1"/>
</dbReference>
<gene>
    <name evidence="11" type="primary">LOC104600405</name>
</gene>
<evidence type="ECO:0000256" key="2">
    <source>
        <dbReference type="ARBA" id="ARBA00005466"/>
    </source>
</evidence>
<dbReference type="FunCoup" id="A0A1U8A926">
    <property type="interactions" value="298"/>
</dbReference>